<evidence type="ECO:0000256" key="2">
    <source>
        <dbReference type="ARBA" id="ARBA00004186"/>
    </source>
</evidence>
<dbReference type="GO" id="GO:0030496">
    <property type="term" value="C:midbody"/>
    <property type="evidence" value="ECO:0007669"/>
    <property type="project" value="UniProtKB-SubCell"/>
</dbReference>
<keyword evidence="18" id="KW-1133">Transmembrane helix</keyword>
<keyword evidence="11" id="KW-0206">Cytoskeleton</keyword>
<dbReference type="Pfam" id="PF00225">
    <property type="entry name" value="Kinesin"/>
    <property type="match status" value="1"/>
</dbReference>
<feature type="transmembrane region" description="Helical" evidence="18">
    <location>
        <begin position="1250"/>
        <end position="1271"/>
    </location>
</feature>
<sequence>MSLYSTSAKKHTAFYDNFLTSRVPDMKDQKAARGMIKGDDTKLLTLDKTKEINTTYLNSALSKTGGQRNGTPGRGRLTLQRKTGTNGDTVMSENTMELTQNRTPVPEKRLTLQRRTRTGSIDKSASNDTSKATESSRQHWVSGTDSHHYKVLSESNPRTPVSAVVLRSFSLRDSSSRSKSREAVHLLNTPSKGVKLFAPKQPARLAGKEIPKVVAVKTVGLERPKTHAQVTVEAAKPVRKYSTHGDLTMARSSTPAPTFSTELLLPPSAMLKHEQGTLKMENSAVTVAVRMRPFNTREKTEKALQVIFMDNQETLVQHPDTKQSYSFTYDFSFCSVDKSDPGFASQQTVYEKLAKPLLERAFEGFNTCLFAYGQTGSGKSYTMMGVGEEAGVTPRFCEELFSRLSVVDNQEVTCHLEMSYFEVYNEKIHDLLIARNEQNQKRWPLRVREHPVNGPYVAELTTKCVVNTHSYQGWLELGNKQRATAATGMNDKSSRSHSVFTLVMTQTKTEFVEGEEHDHRITSRINLVDLAGSERCSSAQTSGDRLREGASINKSLLTLGKVISALSEQAQTKRKVFTPYRDSVLTWLLKESLGGNSKTAMIATLSPAGSNVEESLSTLRYAKQARMIINVAKVNEDTNAKLIRELKAEVEKLRAAQMSSQGIEPEKINLFQQEILALKSQLTQQEREMAEAHRAWREKLEQAEKRKREETKELQKAGITFKVDNRLPNLVNLNEDPQLSEMLLYMIKEGQTKVGQHKSASAHDIQLSGALIADHHCVISNVNGEVSIIPIENAKTFVNGNLVSETTVLHHGDRVILGGDHYFRFNHPAEVQSGKRVSCWTGDGDGHKDFEFAKNELLSGQRAQLEEEIEEARLKAKEEMMHGIQVAKEMAQKELSDQKTQYENRIKALERELEEESERKRCQEMDQQRVVSKMEELQFAKVELEQEVDTHKTRLRLHMEAQATRQAMADHGVRQAKVVEALEAEKRKIGKDLEEMQRKVAQKGIPPQWDAMKLSLMIEEANKISGKLMKNTVFRGKGELQVQVQNTKLGISTFWSLEKFQSNLAAMRELDQVSNSHLNDDVFYDPNDEWEQDISASSTASFSRRSSRSPRGVSFIFHVIILAYLSVSVPGLMGVAKTPSLHRSSLDSTLTGICKDLIGQMVGQLRGCHSYEESMADRLSSDLYCVYTAVTTISGLYDGLDDDCQESGKSASQNSQCSILQCSILTTHGYCFSRMAPERMADVLCAPNRLCYFVSFLQLILYIILLLPSLMTENNFWTSEQ</sequence>
<evidence type="ECO:0000256" key="17">
    <source>
        <dbReference type="SAM" id="MobiDB-lite"/>
    </source>
</evidence>
<dbReference type="InterPro" id="IPR056523">
    <property type="entry name" value="4HB_KIF14"/>
</dbReference>
<feature type="domain" description="Kinesin motor" evidence="19">
    <location>
        <begin position="284"/>
        <end position="628"/>
    </location>
</feature>
<dbReference type="GO" id="GO:0005874">
    <property type="term" value="C:microtubule"/>
    <property type="evidence" value="ECO:0007669"/>
    <property type="project" value="UniProtKB-KW"/>
</dbReference>
<evidence type="ECO:0000256" key="13">
    <source>
        <dbReference type="ARBA" id="ARBA00064520"/>
    </source>
</evidence>
<dbReference type="InterPro" id="IPR036961">
    <property type="entry name" value="Kinesin_motor_dom_sf"/>
</dbReference>
<keyword evidence="10 15" id="KW-0505">Motor protein</keyword>
<dbReference type="SUPFAM" id="SSF52540">
    <property type="entry name" value="P-loop containing nucleoside triphosphate hydrolases"/>
    <property type="match status" value="1"/>
</dbReference>
<dbReference type="GeneTree" id="ENSGT00940000156834"/>
<dbReference type="SMART" id="SM00129">
    <property type="entry name" value="KISc"/>
    <property type="match status" value="1"/>
</dbReference>
<dbReference type="GO" id="GO:0007018">
    <property type="term" value="P:microtubule-based movement"/>
    <property type="evidence" value="ECO:0007669"/>
    <property type="project" value="InterPro"/>
</dbReference>
<keyword evidence="18" id="KW-0472">Membrane</keyword>
<keyword evidence="12" id="KW-0539">Nucleus</keyword>
<comment type="subunit">
    <text evidence="13">Directly interacts with PRC1 within a complex also containing KIF4A, KIF20A and KIF23; targets to the central spindle. Directly interacts with CIT depending on the activation state of the kinase (stronger interaction with the kinase-dead form); targets to the midbody. Interacts with ARRB2; the interaction is detected in the nucleus upon OR1D2 stimulation. Interacts with AKT1; the interaction is detected in the plasma membrane upon INS stimulation and promotes AKT1 phosphorylation. Interacts with SVIL; at midbody during cytokinesis. Interacts with RADIL (via PDZ domain); recruits RADIL to the microtubule network restricting RADIL from interaction with activated RAP1A.</text>
</comment>
<dbReference type="GO" id="GO:0008017">
    <property type="term" value="F:microtubule binding"/>
    <property type="evidence" value="ECO:0007669"/>
    <property type="project" value="InterPro"/>
</dbReference>
<keyword evidence="8 15" id="KW-0067">ATP-binding</keyword>
<accession>A0A8C7F3L1</accession>
<dbReference type="Pfam" id="PF23313">
    <property type="entry name" value="4HB_KIF14"/>
    <property type="match status" value="1"/>
</dbReference>
<reference evidence="20" key="2">
    <citation type="submission" date="2025-09" db="UniProtKB">
        <authorList>
            <consortium name="Ensembl"/>
        </authorList>
    </citation>
    <scope>IDENTIFICATION</scope>
</reference>
<evidence type="ECO:0000256" key="18">
    <source>
        <dbReference type="SAM" id="Phobius"/>
    </source>
</evidence>
<dbReference type="Gene3D" id="3.40.850.10">
    <property type="entry name" value="Kinesin motor domain"/>
    <property type="match status" value="1"/>
</dbReference>
<dbReference type="Pfam" id="PF16183">
    <property type="entry name" value="Kinesin_assoc"/>
    <property type="match status" value="1"/>
</dbReference>
<keyword evidence="5" id="KW-0597">Phosphoprotein</keyword>
<dbReference type="InterPro" id="IPR032405">
    <property type="entry name" value="Kinesin_assoc"/>
</dbReference>
<evidence type="ECO:0000256" key="12">
    <source>
        <dbReference type="ARBA" id="ARBA00023242"/>
    </source>
</evidence>
<dbReference type="InterPro" id="IPR000253">
    <property type="entry name" value="FHA_dom"/>
</dbReference>
<dbReference type="GO" id="GO:0003777">
    <property type="term" value="F:microtubule motor activity"/>
    <property type="evidence" value="ECO:0007669"/>
    <property type="project" value="InterPro"/>
</dbReference>
<dbReference type="SUPFAM" id="SSF49879">
    <property type="entry name" value="SMAD/FHA domain"/>
    <property type="match status" value="1"/>
</dbReference>
<protein>
    <recommendedName>
        <fullName evidence="14">Kinesin-like protein KIF14</fullName>
    </recommendedName>
</protein>
<feature type="coiled-coil region" evidence="16">
    <location>
        <begin position="668"/>
        <end position="720"/>
    </location>
</feature>
<feature type="binding site" evidence="15">
    <location>
        <begin position="373"/>
        <end position="380"/>
    </location>
    <ligand>
        <name>ATP</name>
        <dbReference type="ChEBI" id="CHEBI:30616"/>
    </ligand>
</feature>
<comment type="subcellular location">
    <subcellularLocation>
        <location evidence="2">Cytoplasm</location>
        <location evidence="2">Cytoskeleton</location>
        <location evidence="2">Spindle</location>
    </subcellularLocation>
    <subcellularLocation>
        <location evidence="3">Midbody</location>
    </subcellularLocation>
    <subcellularLocation>
        <location evidence="1">Nucleus</location>
    </subcellularLocation>
</comment>
<proteinExistence type="inferred from homology"/>
<evidence type="ECO:0000256" key="3">
    <source>
        <dbReference type="ARBA" id="ARBA00004214"/>
    </source>
</evidence>
<dbReference type="GO" id="GO:0005819">
    <property type="term" value="C:spindle"/>
    <property type="evidence" value="ECO:0007669"/>
    <property type="project" value="UniProtKB-SubCell"/>
</dbReference>
<dbReference type="FunFam" id="3.40.850.10:FF:000042">
    <property type="entry name" value="Kinesin family member 14"/>
    <property type="match status" value="1"/>
</dbReference>
<feature type="compositionally biased region" description="Polar residues" evidence="17">
    <location>
        <begin position="61"/>
        <end position="70"/>
    </location>
</feature>
<evidence type="ECO:0000256" key="6">
    <source>
        <dbReference type="ARBA" id="ARBA00022701"/>
    </source>
</evidence>
<evidence type="ECO:0000256" key="14">
    <source>
        <dbReference type="ARBA" id="ARBA00073220"/>
    </source>
</evidence>
<dbReference type="Gene3D" id="2.60.200.20">
    <property type="match status" value="1"/>
</dbReference>
<feature type="region of interest" description="Disordered" evidence="17">
    <location>
        <begin position="61"/>
        <end position="142"/>
    </location>
</feature>
<comment type="similarity">
    <text evidence="15">Belongs to the TRAFAC class myosin-kinesin ATPase superfamily. Kinesin family.</text>
</comment>
<dbReference type="PANTHER" id="PTHR47117:SF7">
    <property type="entry name" value="KINESIN-LIKE PROTEIN KIF14"/>
    <property type="match status" value="1"/>
</dbReference>
<dbReference type="CDD" id="cd22707">
    <property type="entry name" value="FHA_KIF14"/>
    <property type="match status" value="1"/>
</dbReference>
<evidence type="ECO:0000259" key="19">
    <source>
        <dbReference type="PROSITE" id="PS50067"/>
    </source>
</evidence>
<dbReference type="InterPro" id="IPR019821">
    <property type="entry name" value="Kinesin_motor_CS"/>
</dbReference>
<dbReference type="CDD" id="cd01365">
    <property type="entry name" value="KISc_KIF1A_KIF1B"/>
    <property type="match status" value="1"/>
</dbReference>
<dbReference type="SMART" id="SM00240">
    <property type="entry name" value="FHA"/>
    <property type="match status" value="1"/>
</dbReference>
<dbReference type="PROSITE" id="PS00411">
    <property type="entry name" value="KINESIN_MOTOR_1"/>
    <property type="match status" value="1"/>
</dbReference>
<evidence type="ECO:0000256" key="7">
    <source>
        <dbReference type="ARBA" id="ARBA00022741"/>
    </source>
</evidence>
<dbReference type="FunFam" id="2.60.200.20:FF:000020">
    <property type="entry name" value="Kinesin family member 14"/>
    <property type="match status" value="1"/>
</dbReference>
<evidence type="ECO:0000256" key="10">
    <source>
        <dbReference type="ARBA" id="ARBA00023175"/>
    </source>
</evidence>
<gene>
    <name evidence="20" type="primary">KIF14</name>
    <name evidence="20" type="synonym">LOC109902249</name>
</gene>
<dbReference type="InterPro" id="IPR027417">
    <property type="entry name" value="P-loop_NTPase"/>
</dbReference>
<dbReference type="GO" id="GO:0005634">
    <property type="term" value="C:nucleus"/>
    <property type="evidence" value="ECO:0007669"/>
    <property type="project" value="UniProtKB-SubCell"/>
</dbReference>
<dbReference type="Pfam" id="PF00498">
    <property type="entry name" value="FHA"/>
    <property type="match status" value="1"/>
</dbReference>
<evidence type="ECO:0000256" key="15">
    <source>
        <dbReference type="PROSITE-ProRule" id="PRU00283"/>
    </source>
</evidence>
<dbReference type="PROSITE" id="PS50067">
    <property type="entry name" value="KINESIN_MOTOR_2"/>
    <property type="match status" value="1"/>
</dbReference>
<dbReference type="GO" id="GO:0043066">
    <property type="term" value="P:negative regulation of apoptotic process"/>
    <property type="evidence" value="ECO:0007669"/>
    <property type="project" value="UniProtKB-ARBA"/>
</dbReference>
<feature type="transmembrane region" description="Helical" evidence="18">
    <location>
        <begin position="1115"/>
        <end position="1136"/>
    </location>
</feature>
<evidence type="ECO:0000256" key="11">
    <source>
        <dbReference type="ARBA" id="ARBA00023212"/>
    </source>
</evidence>
<dbReference type="InterPro" id="IPR008984">
    <property type="entry name" value="SMAD_FHA_dom_sf"/>
</dbReference>
<organism evidence="20 21">
    <name type="scientific">Oncorhynchus kisutch</name>
    <name type="common">Coho salmon</name>
    <name type="synonym">Salmo kisutch</name>
    <dbReference type="NCBI Taxonomy" id="8019"/>
    <lineage>
        <taxon>Eukaryota</taxon>
        <taxon>Metazoa</taxon>
        <taxon>Chordata</taxon>
        <taxon>Craniata</taxon>
        <taxon>Vertebrata</taxon>
        <taxon>Euteleostomi</taxon>
        <taxon>Actinopterygii</taxon>
        <taxon>Neopterygii</taxon>
        <taxon>Teleostei</taxon>
        <taxon>Protacanthopterygii</taxon>
        <taxon>Salmoniformes</taxon>
        <taxon>Salmonidae</taxon>
        <taxon>Salmoninae</taxon>
        <taxon>Oncorhynchus</taxon>
    </lineage>
</organism>
<feature type="compositionally biased region" description="Polar residues" evidence="17">
    <location>
        <begin position="80"/>
        <end position="103"/>
    </location>
</feature>
<dbReference type="Ensembl" id="ENSOKIT00005011288.1">
    <property type="protein sequence ID" value="ENSOKIP00005010609.1"/>
    <property type="gene ID" value="ENSOKIG00005004477.1"/>
</dbReference>
<dbReference type="PRINTS" id="PR00380">
    <property type="entry name" value="KINESINHEAVY"/>
</dbReference>
<keyword evidence="4" id="KW-0963">Cytoplasm</keyword>
<evidence type="ECO:0000313" key="20">
    <source>
        <dbReference type="Ensembl" id="ENSOKIP00005010609.1"/>
    </source>
</evidence>
<evidence type="ECO:0000313" key="21">
    <source>
        <dbReference type="Proteomes" id="UP000694557"/>
    </source>
</evidence>
<evidence type="ECO:0000256" key="5">
    <source>
        <dbReference type="ARBA" id="ARBA00022553"/>
    </source>
</evidence>
<dbReference type="PANTHER" id="PTHR47117">
    <property type="entry name" value="STAR-RELATED LIPID TRANSFER PROTEIN 9"/>
    <property type="match status" value="1"/>
</dbReference>
<keyword evidence="18" id="KW-0812">Transmembrane</keyword>
<feature type="compositionally biased region" description="Polar residues" evidence="17">
    <location>
        <begin position="118"/>
        <end position="142"/>
    </location>
</feature>
<reference evidence="20" key="1">
    <citation type="submission" date="2025-08" db="UniProtKB">
        <authorList>
            <consortium name="Ensembl"/>
        </authorList>
    </citation>
    <scope>IDENTIFICATION</scope>
</reference>
<evidence type="ECO:0000256" key="8">
    <source>
        <dbReference type="ARBA" id="ARBA00022840"/>
    </source>
</evidence>
<keyword evidence="9 16" id="KW-0175">Coiled coil</keyword>
<name>A0A8C7F3L1_ONCKI</name>
<keyword evidence="6" id="KW-0493">Microtubule</keyword>
<evidence type="ECO:0000256" key="1">
    <source>
        <dbReference type="ARBA" id="ARBA00004123"/>
    </source>
</evidence>
<keyword evidence="7 15" id="KW-0547">Nucleotide-binding</keyword>
<feature type="coiled-coil region" evidence="16">
    <location>
        <begin position="855"/>
        <end position="954"/>
    </location>
</feature>
<dbReference type="InterPro" id="IPR001752">
    <property type="entry name" value="Kinesin_motor_dom"/>
</dbReference>
<keyword evidence="21" id="KW-1185">Reference proteome</keyword>
<dbReference type="GO" id="GO:0005524">
    <property type="term" value="F:ATP binding"/>
    <property type="evidence" value="ECO:0007669"/>
    <property type="project" value="UniProtKB-UniRule"/>
</dbReference>
<evidence type="ECO:0000256" key="9">
    <source>
        <dbReference type="ARBA" id="ARBA00023054"/>
    </source>
</evidence>
<evidence type="ECO:0000256" key="16">
    <source>
        <dbReference type="SAM" id="Coils"/>
    </source>
</evidence>
<evidence type="ECO:0000256" key="4">
    <source>
        <dbReference type="ARBA" id="ARBA00022490"/>
    </source>
</evidence>
<dbReference type="Proteomes" id="UP000694557">
    <property type="component" value="Unassembled WGS sequence"/>
</dbReference>